<dbReference type="AlphaFoldDB" id="A0A1A6BNU2"/>
<dbReference type="EMBL" id="MAEM01000013">
    <property type="protein sequence ID" value="OBS04022.1"/>
    <property type="molecule type" value="Genomic_DNA"/>
</dbReference>
<name>A0A1A6BNU2_MYCGO</name>
<evidence type="ECO:0000313" key="3">
    <source>
        <dbReference type="Proteomes" id="UP000093757"/>
    </source>
</evidence>
<sequence length="215" mass="23868">MQGDVVGAVAIGIPGQLNSRRAVAQPWIDVDRDVVYRPVGQDVVHRFGRPEFERGREIEDVDDRAKIEIVEMGGPGDDVRPAPELLMPKRTDQGLGDLIGQFADGVAILDADAQRHHIGHHARSLFQGRSRARRDRQRHGDILSPGGFRDEHCHRRDNPGDIELVVLRKMPARQFAHLRVAGCQRRPRPAQVGDIDGTAQDVLPILGIGMTTRDC</sequence>
<evidence type="ECO:0000313" key="2">
    <source>
        <dbReference type="EMBL" id="OBS04022.1"/>
    </source>
</evidence>
<protein>
    <submittedName>
        <fullName evidence="2">Uncharacterized protein</fullName>
    </submittedName>
</protein>
<dbReference type="Proteomes" id="UP000093757">
    <property type="component" value="Unassembled WGS sequence"/>
</dbReference>
<feature type="region of interest" description="Disordered" evidence="1">
    <location>
        <begin position="120"/>
        <end position="155"/>
    </location>
</feature>
<proteinExistence type="predicted"/>
<evidence type="ECO:0000256" key="1">
    <source>
        <dbReference type="SAM" id="MobiDB-lite"/>
    </source>
</evidence>
<comment type="caution">
    <text evidence="2">The sequence shown here is derived from an EMBL/GenBank/DDBJ whole genome shotgun (WGS) entry which is preliminary data.</text>
</comment>
<reference evidence="2 3" key="1">
    <citation type="submission" date="2016-06" db="EMBL/GenBank/DDBJ databases">
        <authorList>
            <person name="Kjaerup R.B."/>
            <person name="Dalgaard T.S."/>
            <person name="Juul-Madsen H.R."/>
        </authorList>
    </citation>
    <scope>NUCLEOTIDE SEQUENCE [LARGE SCALE GENOMIC DNA]</scope>
    <source>
        <strain evidence="2 3">1245752.6</strain>
    </source>
</reference>
<gene>
    <name evidence="2" type="ORF">A9W98_00500</name>
</gene>
<accession>A0A1A6BNU2</accession>
<organism evidence="2 3">
    <name type="scientific">Mycobacterium gordonae</name>
    <dbReference type="NCBI Taxonomy" id="1778"/>
    <lineage>
        <taxon>Bacteria</taxon>
        <taxon>Bacillati</taxon>
        <taxon>Actinomycetota</taxon>
        <taxon>Actinomycetes</taxon>
        <taxon>Mycobacteriales</taxon>
        <taxon>Mycobacteriaceae</taxon>
        <taxon>Mycobacterium</taxon>
    </lineage>
</organism>